<proteinExistence type="predicted"/>
<organism evidence="2 3">
    <name type="scientific">Puccinia striiformis f. sp. tritici PST-78</name>
    <dbReference type="NCBI Taxonomy" id="1165861"/>
    <lineage>
        <taxon>Eukaryota</taxon>
        <taxon>Fungi</taxon>
        <taxon>Dikarya</taxon>
        <taxon>Basidiomycota</taxon>
        <taxon>Pucciniomycotina</taxon>
        <taxon>Pucciniomycetes</taxon>
        <taxon>Pucciniales</taxon>
        <taxon>Pucciniaceae</taxon>
        <taxon>Puccinia</taxon>
    </lineage>
</organism>
<protein>
    <submittedName>
        <fullName evidence="2">Uncharacterized protein</fullName>
    </submittedName>
</protein>
<comment type="caution">
    <text evidence="2">The sequence shown here is derived from an EMBL/GenBank/DDBJ whole genome shotgun (WGS) entry which is preliminary data.</text>
</comment>
<name>A0A0L0UMZ0_9BASI</name>
<dbReference type="Proteomes" id="UP000054564">
    <property type="component" value="Unassembled WGS sequence"/>
</dbReference>
<feature type="region of interest" description="Disordered" evidence="1">
    <location>
        <begin position="1"/>
        <end position="57"/>
    </location>
</feature>
<keyword evidence="3" id="KW-1185">Reference proteome</keyword>
<evidence type="ECO:0000313" key="2">
    <source>
        <dbReference type="EMBL" id="KNE88341.1"/>
    </source>
</evidence>
<reference evidence="3" key="1">
    <citation type="submission" date="2014-03" db="EMBL/GenBank/DDBJ databases">
        <title>The Genome Sequence of Puccinia striiformis f. sp. tritici PST-78.</title>
        <authorList>
            <consortium name="The Broad Institute Genome Sequencing Platform"/>
            <person name="Cuomo C."/>
            <person name="Hulbert S."/>
            <person name="Chen X."/>
            <person name="Walker B."/>
            <person name="Young S.K."/>
            <person name="Zeng Q."/>
            <person name="Gargeya S."/>
            <person name="Fitzgerald M."/>
            <person name="Haas B."/>
            <person name="Abouelleil A."/>
            <person name="Alvarado L."/>
            <person name="Arachchi H.M."/>
            <person name="Berlin A.M."/>
            <person name="Chapman S.B."/>
            <person name="Goldberg J."/>
            <person name="Griggs A."/>
            <person name="Gujja S."/>
            <person name="Hansen M."/>
            <person name="Howarth C."/>
            <person name="Imamovic A."/>
            <person name="Larimer J."/>
            <person name="McCowan C."/>
            <person name="Montmayeur A."/>
            <person name="Murphy C."/>
            <person name="Neiman D."/>
            <person name="Pearson M."/>
            <person name="Priest M."/>
            <person name="Roberts A."/>
            <person name="Saif S."/>
            <person name="Shea T."/>
            <person name="Sisk P."/>
            <person name="Sykes S."/>
            <person name="Wortman J."/>
            <person name="Nusbaum C."/>
            <person name="Birren B."/>
        </authorList>
    </citation>
    <scope>NUCLEOTIDE SEQUENCE [LARGE SCALE GENOMIC DNA]</scope>
    <source>
        <strain evidence="3">race PST-78</strain>
    </source>
</reference>
<feature type="compositionally biased region" description="Acidic residues" evidence="1">
    <location>
        <begin position="15"/>
        <end position="57"/>
    </location>
</feature>
<gene>
    <name evidence="2" type="ORF">PSTG_18259</name>
</gene>
<evidence type="ECO:0000313" key="3">
    <source>
        <dbReference type="Proteomes" id="UP000054564"/>
    </source>
</evidence>
<feature type="non-terminal residue" evidence="2">
    <location>
        <position position="206"/>
    </location>
</feature>
<accession>A0A0L0UMZ0</accession>
<dbReference type="AlphaFoldDB" id="A0A0L0UMZ0"/>
<evidence type="ECO:0000256" key="1">
    <source>
        <dbReference type="SAM" id="MobiDB-lite"/>
    </source>
</evidence>
<dbReference type="EMBL" id="AJIL01002322">
    <property type="protein sequence ID" value="KNE88341.1"/>
    <property type="molecule type" value="Genomic_DNA"/>
</dbReference>
<sequence>DEEEAVAQICRYEDDTGISEEEEDEHTSDDYEAEESGEEEAELTLSDLEDLSDEDEENDLYTSAMCKQSSVRAQRIAANAVSKAYLSYHTPQLSKQKDKRGRLMIAYPCKICGNHINRPASDSSCSNLLKHAAGCINKQREVATNQKLVDLGVSGTGDIDLREVPQLCAIWCAEAARPFSALKDQSHKNILHPTVVKNLPSSKVVS</sequence>
<feature type="non-terminal residue" evidence="2">
    <location>
        <position position="1"/>
    </location>
</feature>